<evidence type="ECO:0000313" key="2">
    <source>
        <dbReference type="EMBL" id="CAB4551963.1"/>
    </source>
</evidence>
<feature type="compositionally biased region" description="Low complexity" evidence="1">
    <location>
        <begin position="85"/>
        <end position="103"/>
    </location>
</feature>
<dbReference type="EMBL" id="CAEZTD010000005">
    <property type="protein sequence ID" value="CAB4551963.1"/>
    <property type="molecule type" value="Genomic_DNA"/>
</dbReference>
<sequence>MGGKVLFVVGLGIGYLLGTRAGRRRYEQIKATARNIWESQPVQWGVSQVQEAAGDLADQAFTAAKSAVAQAQGKPAPRKKAPAGSTKPRATASPSSASSTAKATTEKRAQTRPQPKPATPMSEPSARSGVATGAIPIIRPNSAAE</sequence>
<gene>
    <name evidence="2" type="ORF">UFOPK1591_00100</name>
</gene>
<feature type="region of interest" description="Disordered" evidence="1">
    <location>
        <begin position="68"/>
        <end position="145"/>
    </location>
</feature>
<protein>
    <submittedName>
        <fullName evidence="2">Unannotated protein</fullName>
    </submittedName>
</protein>
<dbReference type="AlphaFoldDB" id="A0A6J6CP97"/>
<organism evidence="2">
    <name type="scientific">freshwater metagenome</name>
    <dbReference type="NCBI Taxonomy" id="449393"/>
    <lineage>
        <taxon>unclassified sequences</taxon>
        <taxon>metagenomes</taxon>
        <taxon>ecological metagenomes</taxon>
    </lineage>
</organism>
<accession>A0A6J6CP97</accession>
<proteinExistence type="predicted"/>
<name>A0A6J6CP97_9ZZZZ</name>
<reference evidence="2" key="1">
    <citation type="submission" date="2020-05" db="EMBL/GenBank/DDBJ databases">
        <authorList>
            <person name="Chiriac C."/>
            <person name="Salcher M."/>
            <person name="Ghai R."/>
            <person name="Kavagutti S V."/>
        </authorList>
    </citation>
    <scope>NUCLEOTIDE SEQUENCE</scope>
</reference>
<evidence type="ECO:0000256" key="1">
    <source>
        <dbReference type="SAM" id="MobiDB-lite"/>
    </source>
</evidence>